<accession>A0AAE1AVE4</accession>
<dbReference type="EMBL" id="JAWDGP010001105">
    <property type="protein sequence ID" value="KAK3794648.1"/>
    <property type="molecule type" value="Genomic_DNA"/>
</dbReference>
<protein>
    <submittedName>
        <fullName evidence="1">Uncharacterized protein</fullName>
    </submittedName>
</protein>
<comment type="caution">
    <text evidence="1">The sequence shown here is derived from an EMBL/GenBank/DDBJ whole genome shotgun (WGS) entry which is preliminary data.</text>
</comment>
<evidence type="ECO:0000313" key="2">
    <source>
        <dbReference type="Proteomes" id="UP001283361"/>
    </source>
</evidence>
<sequence>MSYLLSRTNFKTVEADKANRVFMLRPSEQTVNVIPKSLRNDFTAYGANRRSIEHDYSNDFDSQREVDARYESKLDRRLDGRRQKAGDYRDCSVSRCT</sequence>
<dbReference type="AlphaFoldDB" id="A0AAE1AVE4"/>
<proteinExistence type="predicted"/>
<gene>
    <name evidence="1" type="ORF">RRG08_003792</name>
</gene>
<organism evidence="1 2">
    <name type="scientific">Elysia crispata</name>
    <name type="common">lettuce slug</name>
    <dbReference type="NCBI Taxonomy" id="231223"/>
    <lineage>
        <taxon>Eukaryota</taxon>
        <taxon>Metazoa</taxon>
        <taxon>Spiralia</taxon>
        <taxon>Lophotrochozoa</taxon>
        <taxon>Mollusca</taxon>
        <taxon>Gastropoda</taxon>
        <taxon>Heterobranchia</taxon>
        <taxon>Euthyneura</taxon>
        <taxon>Panpulmonata</taxon>
        <taxon>Sacoglossa</taxon>
        <taxon>Placobranchoidea</taxon>
        <taxon>Plakobranchidae</taxon>
        <taxon>Elysia</taxon>
    </lineage>
</organism>
<evidence type="ECO:0000313" key="1">
    <source>
        <dbReference type="EMBL" id="KAK3794648.1"/>
    </source>
</evidence>
<keyword evidence="2" id="KW-1185">Reference proteome</keyword>
<name>A0AAE1AVE4_9GAST</name>
<dbReference type="Proteomes" id="UP001283361">
    <property type="component" value="Unassembled WGS sequence"/>
</dbReference>
<reference evidence="1" key="1">
    <citation type="journal article" date="2023" name="G3 (Bethesda)">
        <title>A reference genome for the long-term kleptoplast-retaining sea slug Elysia crispata morphotype clarki.</title>
        <authorList>
            <person name="Eastman K.E."/>
            <person name="Pendleton A.L."/>
            <person name="Shaikh M.A."/>
            <person name="Suttiyut T."/>
            <person name="Ogas R."/>
            <person name="Tomko P."/>
            <person name="Gavelis G."/>
            <person name="Widhalm J.R."/>
            <person name="Wisecaver J.H."/>
        </authorList>
    </citation>
    <scope>NUCLEOTIDE SEQUENCE</scope>
    <source>
        <strain evidence="1">ECLA1</strain>
    </source>
</reference>